<dbReference type="InterPro" id="IPR039426">
    <property type="entry name" value="TonB-dep_rcpt-like"/>
</dbReference>
<evidence type="ECO:0000256" key="5">
    <source>
        <dbReference type="ARBA" id="ARBA00023077"/>
    </source>
</evidence>
<feature type="domain" description="TonB-dependent receptor plug" evidence="12">
    <location>
        <begin position="29"/>
        <end position="145"/>
    </location>
</feature>
<gene>
    <name evidence="13" type="ORF">GCM10007895_22270</name>
</gene>
<evidence type="ECO:0000256" key="1">
    <source>
        <dbReference type="ARBA" id="ARBA00004571"/>
    </source>
</evidence>
<sequence length="888" mass="96621">MASQAIAEEVSADVERIEITGSRIKRTDMESATPVTVLSAEDMAKQGFTNVQDALESLTATTGAMTGQEIHGFTPAASSISLRGAGASRTLTLINGKRLNQYPKPAGGSDNFVDTANLPMEAVARIEVLNSGASAIYGADAVGGVVNIILKRDFDGVALKYRKGVTQNGGGGNDRIALSIGSSSDKGNVSTFIELTDNQRLRATDRENFGLHTDKVDHPRSLYSSYGARINGLSDADKAALKADPDYADAVFSRTPFTEDECNAGGFFWTGSTCGFDRSTQRDLSPESTRFISTTTFNYELSDDVRFIGRMDIAQAKSITRIESMGDDSMNVRVNDDGQVILSTSYNGEKISKALGDKSVALGGDFADLGAGSYNYVRRLHEFGPRTGETKSTNYFFSSGLEGDLADYAWDASVNYGRTEVDVLRSGYATAGGMFEYLTQGDNGVSYLQGFSAEDVENIAYNPFEKASSTLLNAQANITGSLAELEAGYIDFAFGVEWSRQDYNTDSDSESKKGAILTTGGSSGTGERSFWATYFETIVPITDEVLVNAALRYDRYSDFGGNLTPQVSVEYRPTLELLVRGSIGGVFRAPDMHRVYGDPTNGYSTIQDYKTCTENGGTPGDLDNPAALQEVCNGYSVSITTGANKELKAETGYTANLGTVYSGEQWNLSVDLWQWKLDDMVDSIAAATAAKEFKDYEDMLTRDDSGKIIHVNATAQNLAYQKVTGLDFEAGYDFDLGEMGDLRLFGNGTYNIDSETQLSPTDPIRDNYEYGWLTRYRVNANLAWFYGNLEATLAARHIGPMKEGTVLQETLEDGTKVDIPKKELASWTSWNLTAVYHLGDNAKLTAGIVNLFDKGPNFDPTASSWPHYPRSVYNARGREFFLEGEVKF</sequence>
<dbReference type="PROSITE" id="PS52016">
    <property type="entry name" value="TONB_DEPENDENT_REC_3"/>
    <property type="match status" value="1"/>
</dbReference>
<dbReference type="InterPro" id="IPR000531">
    <property type="entry name" value="Beta-barrel_TonB"/>
</dbReference>
<keyword evidence="7 8" id="KW-0998">Cell outer membrane</keyword>
<dbReference type="SUPFAM" id="SSF56935">
    <property type="entry name" value="Porins"/>
    <property type="match status" value="1"/>
</dbReference>
<name>A0AA37RWY9_9GAMM</name>
<comment type="caution">
    <text evidence="13">The sequence shown here is derived from an EMBL/GenBank/DDBJ whole genome shotgun (WGS) entry which is preliminary data.</text>
</comment>
<dbReference type="Gene3D" id="2.170.130.10">
    <property type="entry name" value="TonB-dependent receptor, plug domain"/>
    <property type="match status" value="1"/>
</dbReference>
<reference evidence="13" key="2">
    <citation type="submission" date="2023-01" db="EMBL/GenBank/DDBJ databases">
        <title>Draft genome sequence of Paraferrimonas sedimenticola strain NBRC 101628.</title>
        <authorList>
            <person name="Sun Q."/>
            <person name="Mori K."/>
        </authorList>
    </citation>
    <scope>NUCLEOTIDE SEQUENCE</scope>
    <source>
        <strain evidence="13">NBRC 101628</strain>
    </source>
</reference>
<dbReference type="Gene3D" id="2.40.170.20">
    <property type="entry name" value="TonB-dependent receptor, beta-barrel domain"/>
    <property type="match status" value="1"/>
</dbReference>
<evidence type="ECO:0000256" key="9">
    <source>
        <dbReference type="RuleBase" id="RU003357"/>
    </source>
</evidence>
<protein>
    <submittedName>
        <fullName evidence="13">TonB-dependent receptor</fullName>
    </submittedName>
</protein>
<comment type="similarity">
    <text evidence="8 9">Belongs to the TonB-dependent receptor family.</text>
</comment>
<evidence type="ECO:0000259" key="11">
    <source>
        <dbReference type="Pfam" id="PF00593"/>
    </source>
</evidence>
<dbReference type="Proteomes" id="UP001161422">
    <property type="component" value="Unassembled WGS sequence"/>
</dbReference>
<evidence type="ECO:0000313" key="14">
    <source>
        <dbReference type="Proteomes" id="UP001161422"/>
    </source>
</evidence>
<dbReference type="EMBL" id="BSNC01000005">
    <property type="protein sequence ID" value="GLP96921.1"/>
    <property type="molecule type" value="Genomic_DNA"/>
</dbReference>
<dbReference type="InterPro" id="IPR012910">
    <property type="entry name" value="Plug_dom"/>
</dbReference>
<dbReference type="InterPro" id="IPR036942">
    <property type="entry name" value="Beta-barrel_TonB_sf"/>
</dbReference>
<keyword evidence="3 8" id="KW-1134">Transmembrane beta strand</keyword>
<feature type="region of interest" description="Disordered" evidence="10">
    <location>
        <begin position="504"/>
        <end position="524"/>
    </location>
</feature>
<comment type="subcellular location">
    <subcellularLocation>
        <location evidence="1 8">Cell outer membrane</location>
        <topology evidence="1 8">Multi-pass membrane protein</topology>
    </subcellularLocation>
</comment>
<evidence type="ECO:0000259" key="12">
    <source>
        <dbReference type="Pfam" id="PF07715"/>
    </source>
</evidence>
<keyword evidence="5 9" id="KW-0798">TonB box</keyword>
<evidence type="ECO:0000313" key="13">
    <source>
        <dbReference type="EMBL" id="GLP96921.1"/>
    </source>
</evidence>
<organism evidence="13 14">
    <name type="scientific">Paraferrimonas sedimenticola</name>
    <dbReference type="NCBI Taxonomy" id="375674"/>
    <lineage>
        <taxon>Bacteria</taxon>
        <taxon>Pseudomonadati</taxon>
        <taxon>Pseudomonadota</taxon>
        <taxon>Gammaproteobacteria</taxon>
        <taxon>Alteromonadales</taxon>
        <taxon>Ferrimonadaceae</taxon>
        <taxon>Paraferrimonas</taxon>
    </lineage>
</organism>
<dbReference type="AlphaFoldDB" id="A0AA37RWY9"/>
<evidence type="ECO:0000256" key="10">
    <source>
        <dbReference type="SAM" id="MobiDB-lite"/>
    </source>
</evidence>
<keyword evidence="13" id="KW-0675">Receptor</keyword>
<reference evidence="13" key="1">
    <citation type="journal article" date="2014" name="Int. J. Syst. Evol. Microbiol.">
        <title>Complete genome sequence of Corynebacterium casei LMG S-19264T (=DSM 44701T), isolated from a smear-ripened cheese.</title>
        <authorList>
            <consortium name="US DOE Joint Genome Institute (JGI-PGF)"/>
            <person name="Walter F."/>
            <person name="Albersmeier A."/>
            <person name="Kalinowski J."/>
            <person name="Ruckert C."/>
        </authorList>
    </citation>
    <scope>NUCLEOTIDE SEQUENCE</scope>
    <source>
        <strain evidence="13">NBRC 101628</strain>
    </source>
</reference>
<keyword evidence="4 8" id="KW-0812">Transmembrane</keyword>
<keyword evidence="2 8" id="KW-0813">Transport</keyword>
<evidence type="ECO:0000256" key="3">
    <source>
        <dbReference type="ARBA" id="ARBA00022452"/>
    </source>
</evidence>
<evidence type="ECO:0000256" key="7">
    <source>
        <dbReference type="ARBA" id="ARBA00023237"/>
    </source>
</evidence>
<dbReference type="InterPro" id="IPR037066">
    <property type="entry name" value="Plug_dom_sf"/>
</dbReference>
<proteinExistence type="inferred from homology"/>
<dbReference type="Pfam" id="PF00593">
    <property type="entry name" value="TonB_dep_Rec_b-barrel"/>
    <property type="match status" value="1"/>
</dbReference>
<dbReference type="Pfam" id="PF07715">
    <property type="entry name" value="Plug"/>
    <property type="match status" value="1"/>
</dbReference>
<evidence type="ECO:0000256" key="6">
    <source>
        <dbReference type="ARBA" id="ARBA00023136"/>
    </source>
</evidence>
<evidence type="ECO:0000256" key="8">
    <source>
        <dbReference type="PROSITE-ProRule" id="PRU01360"/>
    </source>
</evidence>
<feature type="domain" description="TonB-dependent receptor-like beta-barrel" evidence="11">
    <location>
        <begin position="370"/>
        <end position="851"/>
    </location>
</feature>
<dbReference type="GO" id="GO:0009279">
    <property type="term" value="C:cell outer membrane"/>
    <property type="evidence" value="ECO:0007669"/>
    <property type="project" value="UniProtKB-SubCell"/>
</dbReference>
<evidence type="ECO:0000256" key="2">
    <source>
        <dbReference type="ARBA" id="ARBA00022448"/>
    </source>
</evidence>
<keyword evidence="6 8" id="KW-0472">Membrane</keyword>
<dbReference type="PANTHER" id="PTHR47234:SF1">
    <property type="entry name" value="TONB-DEPENDENT RECEPTOR"/>
    <property type="match status" value="1"/>
</dbReference>
<keyword evidence="14" id="KW-1185">Reference proteome</keyword>
<accession>A0AA37RWY9</accession>
<evidence type="ECO:0000256" key="4">
    <source>
        <dbReference type="ARBA" id="ARBA00022692"/>
    </source>
</evidence>
<dbReference type="PANTHER" id="PTHR47234">
    <property type="match status" value="1"/>
</dbReference>